<dbReference type="PANTHER" id="PTHR13582:SF0">
    <property type="entry name" value="M-PHASE PHOSPHOPROTEIN 6"/>
    <property type="match status" value="1"/>
</dbReference>
<proteinExistence type="predicted"/>
<gene>
    <name evidence="2" type="primary">AVEN_167943_1</name>
    <name evidence="2" type="ORF">CDAR_80981</name>
</gene>
<dbReference type="InterPro" id="IPR019324">
    <property type="entry name" value="MPP6"/>
</dbReference>
<sequence length="160" mass="18717">MSLQGSSKLSKSCLQMKFMKKSKEKSEREAEERKIRNIFETDSDVSIKGGNVYVMEPSFVPILQLVNGRFSFKGMNPEIEKLMEENEQKDLEKLKQMDGISNKVMAERYSTLINTMQKKFTPKRKWVTEKDDDDDDDEIYCSYDSTKKSNKLKFRKPNDS</sequence>
<dbReference type="PANTHER" id="PTHR13582">
    <property type="entry name" value="M-PHASE PHOSPHOPROTEIN 6"/>
    <property type="match status" value="1"/>
</dbReference>
<name>A0AAV4SE40_9ARAC</name>
<dbReference type="GO" id="GO:0000460">
    <property type="term" value="P:maturation of 5.8S rRNA"/>
    <property type="evidence" value="ECO:0007669"/>
    <property type="project" value="TreeGrafter"/>
</dbReference>
<comment type="caution">
    <text evidence="2">The sequence shown here is derived from an EMBL/GenBank/DDBJ whole genome shotgun (WGS) entry which is preliminary data.</text>
</comment>
<evidence type="ECO:0000313" key="2">
    <source>
        <dbReference type="EMBL" id="GIY31224.1"/>
    </source>
</evidence>
<evidence type="ECO:0000313" key="3">
    <source>
        <dbReference type="Proteomes" id="UP001054837"/>
    </source>
</evidence>
<protein>
    <recommendedName>
        <fullName evidence="4">M-phase phosphoprotein 6</fullName>
    </recommendedName>
</protein>
<organism evidence="2 3">
    <name type="scientific">Caerostris darwini</name>
    <dbReference type="NCBI Taxonomy" id="1538125"/>
    <lineage>
        <taxon>Eukaryota</taxon>
        <taxon>Metazoa</taxon>
        <taxon>Ecdysozoa</taxon>
        <taxon>Arthropoda</taxon>
        <taxon>Chelicerata</taxon>
        <taxon>Arachnida</taxon>
        <taxon>Araneae</taxon>
        <taxon>Araneomorphae</taxon>
        <taxon>Entelegynae</taxon>
        <taxon>Araneoidea</taxon>
        <taxon>Araneidae</taxon>
        <taxon>Caerostris</taxon>
    </lineage>
</organism>
<evidence type="ECO:0000256" key="1">
    <source>
        <dbReference type="SAM" id="MobiDB-lite"/>
    </source>
</evidence>
<dbReference type="AlphaFoldDB" id="A0AAV4SE40"/>
<feature type="region of interest" description="Disordered" evidence="1">
    <location>
        <begin position="1"/>
        <end position="32"/>
    </location>
</feature>
<accession>A0AAV4SE40</accession>
<evidence type="ECO:0008006" key="4">
    <source>
        <dbReference type="Google" id="ProtNLM"/>
    </source>
</evidence>
<feature type="compositionally biased region" description="Polar residues" evidence="1">
    <location>
        <begin position="1"/>
        <end position="13"/>
    </location>
</feature>
<dbReference type="EMBL" id="BPLQ01007619">
    <property type="protein sequence ID" value="GIY31224.1"/>
    <property type="molecule type" value="Genomic_DNA"/>
</dbReference>
<reference evidence="2 3" key="1">
    <citation type="submission" date="2021-06" db="EMBL/GenBank/DDBJ databases">
        <title>Caerostris darwini draft genome.</title>
        <authorList>
            <person name="Kono N."/>
            <person name="Arakawa K."/>
        </authorList>
    </citation>
    <scope>NUCLEOTIDE SEQUENCE [LARGE SCALE GENOMIC DNA]</scope>
</reference>
<keyword evidence="3" id="KW-1185">Reference proteome</keyword>
<dbReference type="Pfam" id="PF10175">
    <property type="entry name" value="MPP6"/>
    <property type="match status" value="1"/>
</dbReference>
<dbReference type="Proteomes" id="UP001054837">
    <property type="component" value="Unassembled WGS sequence"/>
</dbReference>